<accession>A0A1G4K1J8</accession>
<reference evidence="2" key="1">
    <citation type="submission" date="2016-03" db="EMBL/GenBank/DDBJ databases">
        <authorList>
            <person name="Devillers H."/>
        </authorList>
    </citation>
    <scope>NUCLEOTIDE SEQUENCE [LARGE SCALE GENOMIC DNA]</scope>
</reference>
<dbReference type="Proteomes" id="UP000191024">
    <property type="component" value="Chromosome F"/>
</dbReference>
<name>A0A1G4K1J8_9SACH</name>
<dbReference type="Pfam" id="PF03357">
    <property type="entry name" value="Snf7"/>
    <property type="match status" value="1"/>
</dbReference>
<gene>
    <name evidence="1" type="ORF">LAMI_0F10066G</name>
</gene>
<dbReference type="STRING" id="1230905.A0A1G4K1J8"/>
<dbReference type="OrthoDB" id="2329734at2759"/>
<dbReference type="PANTHER" id="PTHR10476">
    <property type="entry name" value="CHARGED MULTIVESICULAR BODY PROTEIN"/>
    <property type="match status" value="1"/>
</dbReference>
<organism evidence="1 2">
    <name type="scientific">Lachancea mirantina</name>
    <dbReference type="NCBI Taxonomy" id="1230905"/>
    <lineage>
        <taxon>Eukaryota</taxon>
        <taxon>Fungi</taxon>
        <taxon>Dikarya</taxon>
        <taxon>Ascomycota</taxon>
        <taxon>Saccharomycotina</taxon>
        <taxon>Saccharomycetes</taxon>
        <taxon>Saccharomycetales</taxon>
        <taxon>Saccharomycetaceae</taxon>
        <taxon>Lachancea</taxon>
    </lineage>
</organism>
<dbReference type="InterPro" id="IPR005024">
    <property type="entry name" value="Snf7_fam"/>
</dbReference>
<evidence type="ECO:0000313" key="2">
    <source>
        <dbReference type="Proteomes" id="UP000191024"/>
    </source>
</evidence>
<evidence type="ECO:0000313" key="1">
    <source>
        <dbReference type="EMBL" id="SCU97432.1"/>
    </source>
</evidence>
<dbReference type="AlphaFoldDB" id="A0A1G4K1J8"/>
<keyword evidence="2" id="KW-1185">Reference proteome</keyword>
<proteinExistence type="predicted"/>
<dbReference type="EMBL" id="LT598467">
    <property type="protein sequence ID" value="SCU97432.1"/>
    <property type="molecule type" value="Genomic_DNA"/>
</dbReference>
<dbReference type="GO" id="GO:0007034">
    <property type="term" value="P:vacuolar transport"/>
    <property type="evidence" value="ECO:0007669"/>
    <property type="project" value="InterPro"/>
</dbReference>
<dbReference type="Gene3D" id="6.10.140.1230">
    <property type="match status" value="1"/>
</dbReference>
<sequence length="224" mass="25724">MDYVKKAIWGPDPKEQHRKIRALVRKNTRGLDRSLRELTALQTKTQGFIKQAAKQSDTRSVRVYAKELYQINKQYGRLYTSKAQLQSVGMKIEEAFRMQSLQENMAVSAGLMREINSLVRLPHLQSTMMELEKELVKSGLISEMMDDALETADVDEELDEEVEDQVNKIVQQYTINRLDKAGEVPSVERPASDVHEEVVPEDKIDDEAGNMLNEMRERLKALQS</sequence>
<protein>
    <submittedName>
        <fullName evidence="1">LAMI_0F10066g1_1</fullName>
    </submittedName>
</protein>